<protein>
    <recommendedName>
        <fullName evidence="6">33 kDa chaperonin</fullName>
    </recommendedName>
    <alternativeName>
        <fullName evidence="6">Heat shock protein 33 homolog</fullName>
        <shortName evidence="6">HSP33</shortName>
    </alternativeName>
</protein>
<evidence type="ECO:0000256" key="2">
    <source>
        <dbReference type="ARBA" id="ARBA00022833"/>
    </source>
</evidence>
<feature type="disulfide bond" description="Redox-active" evidence="6">
    <location>
        <begin position="278"/>
        <end position="281"/>
    </location>
</feature>
<evidence type="ECO:0000256" key="1">
    <source>
        <dbReference type="ARBA" id="ARBA00022490"/>
    </source>
</evidence>
<evidence type="ECO:0000256" key="3">
    <source>
        <dbReference type="ARBA" id="ARBA00023157"/>
    </source>
</evidence>
<dbReference type="InterPro" id="IPR016154">
    <property type="entry name" value="Heat_shock_Hsp33_C"/>
</dbReference>
<dbReference type="Gene3D" id="3.90.1280.10">
    <property type="entry name" value="HSP33 redox switch-like"/>
    <property type="match status" value="1"/>
</dbReference>
<keyword evidence="4 6" id="KW-0143">Chaperone</keyword>
<dbReference type="GO" id="GO:0005737">
    <property type="term" value="C:cytoplasm"/>
    <property type="evidence" value="ECO:0007669"/>
    <property type="project" value="UniProtKB-SubCell"/>
</dbReference>
<dbReference type="NCBIfam" id="NF001033">
    <property type="entry name" value="PRK00114.1"/>
    <property type="match status" value="1"/>
</dbReference>
<evidence type="ECO:0000256" key="6">
    <source>
        <dbReference type="HAMAP-Rule" id="MF_00117"/>
    </source>
</evidence>
<keyword evidence="5 6" id="KW-0676">Redox-active center</keyword>
<keyword evidence="2 6" id="KW-0862">Zinc</keyword>
<dbReference type="GO" id="GO:0051082">
    <property type="term" value="F:unfolded protein binding"/>
    <property type="evidence" value="ECO:0007669"/>
    <property type="project" value="UniProtKB-UniRule"/>
</dbReference>
<evidence type="ECO:0000313" key="7">
    <source>
        <dbReference type="EMBL" id="AEB12078.1"/>
    </source>
</evidence>
<evidence type="ECO:0000256" key="4">
    <source>
        <dbReference type="ARBA" id="ARBA00023186"/>
    </source>
</evidence>
<evidence type="ECO:0000313" key="8">
    <source>
        <dbReference type="Proteomes" id="UP000007030"/>
    </source>
</evidence>
<organism evidence="7 8">
    <name type="scientific">Marinithermus hydrothermalis (strain DSM 14884 / JCM 11576 / T1)</name>
    <dbReference type="NCBI Taxonomy" id="869210"/>
    <lineage>
        <taxon>Bacteria</taxon>
        <taxon>Thermotogati</taxon>
        <taxon>Deinococcota</taxon>
        <taxon>Deinococci</taxon>
        <taxon>Thermales</taxon>
        <taxon>Thermaceae</taxon>
        <taxon>Marinithermus</taxon>
    </lineage>
</organism>
<dbReference type="EMBL" id="CP002630">
    <property type="protein sequence ID" value="AEB12078.1"/>
    <property type="molecule type" value="Genomic_DNA"/>
</dbReference>
<dbReference type="RefSeq" id="WP_013704125.1">
    <property type="nucleotide sequence ID" value="NC_015387.1"/>
</dbReference>
<dbReference type="HAMAP" id="MF_00117">
    <property type="entry name" value="HslO"/>
    <property type="match status" value="1"/>
</dbReference>
<accession>F2NLH9</accession>
<dbReference type="Pfam" id="PF01430">
    <property type="entry name" value="HSP33"/>
    <property type="match status" value="1"/>
</dbReference>
<dbReference type="PANTHER" id="PTHR30111:SF1">
    <property type="entry name" value="33 KDA CHAPERONIN"/>
    <property type="match status" value="1"/>
</dbReference>
<dbReference type="SUPFAM" id="SSF64397">
    <property type="entry name" value="Hsp33 domain"/>
    <property type="match status" value="1"/>
</dbReference>
<dbReference type="PIRSF" id="PIRSF005261">
    <property type="entry name" value="Heat_shock_Hsp33"/>
    <property type="match status" value="1"/>
</dbReference>
<keyword evidence="1 6" id="KW-0963">Cytoplasm</keyword>
<feature type="disulfide bond" description="Redox-active" evidence="6">
    <location>
        <begin position="245"/>
        <end position="247"/>
    </location>
</feature>
<dbReference type="InterPro" id="IPR000397">
    <property type="entry name" value="Heat_shock_Hsp33"/>
</dbReference>
<dbReference type="HOGENOM" id="CLU_054493_1_0_0"/>
<comment type="similarity">
    <text evidence="6">Belongs to the HSP33 family.</text>
</comment>
<dbReference type="AlphaFoldDB" id="F2NLH9"/>
<comment type="subcellular location">
    <subcellularLocation>
        <location evidence="6">Cytoplasm</location>
    </subcellularLocation>
</comment>
<dbReference type="CDD" id="cd00498">
    <property type="entry name" value="Hsp33"/>
    <property type="match status" value="1"/>
</dbReference>
<comment type="function">
    <text evidence="6">Redox regulated molecular chaperone. Protects both thermally unfolding and oxidatively damaged proteins from irreversible aggregation. Plays an important role in the bacterial defense system toward oxidative stress.</text>
</comment>
<dbReference type="GO" id="GO:0044183">
    <property type="term" value="F:protein folding chaperone"/>
    <property type="evidence" value="ECO:0007669"/>
    <property type="project" value="TreeGrafter"/>
</dbReference>
<comment type="PTM">
    <text evidence="6">Under oxidizing conditions two disulfide bonds are formed involving the reactive cysteines. Under reducing conditions zinc is bound to the reactive cysteines and the protein is inactive.</text>
</comment>
<evidence type="ECO:0000256" key="5">
    <source>
        <dbReference type="ARBA" id="ARBA00023284"/>
    </source>
</evidence>
<reference evidence="7 8" key="1">
    <citation type="journal article" date="2012" name="Stand. Genomic Sci.">
        <title>Complete genome sequence of the aerobic, heterotroph Marinithermus hydrothermalis type strain (T1(T)) from a deep-sea hydrothermal vent chimney.</title>
        <authorList>
            <person name="Copeland A."/>
            <person name="Gu W."/>
            <person name="Yasawong M."/>
            <person name="Lapidus A."/>
            <person name="Lucas S."/>
            <person name="Deshpande S."/>
            <person name="Pagani I."/>
            <person name="Tapia R."/>
            <person name="Cheng J.F."/>
            <person name="Goodwin L.A."/>
            <person name="Pitluck S."/>
            <person name="Liolios K."/>
            <person name="Ivanova N."/>
            <person name="Mavromatis K."/>
            <person name="Mikhailova N."/>
            <person name="Pati A."/>
            <person name="Chen A."/>
            <person name="Palaniappan K."/>
            <person name="Land M."/>
            <person name="Pan C."/>
            <person name="Brambilla E.M."/>
            <person name="Rohde M."/>
            <person name="Tindall B.J."/>
            <person name="Sikorski J."/>
            <person name="Goker M."/>
            <person name="Detter J.C."/>
            <person name="Bristow J."/>
            <person name="Eisen J.A."/>
            <person name="Markowitz V."/>
            <person name="Hugenholtz P."/>
            <person name="Kyrpides N.C."/>
            <person name="Klenk H.P."/>
            <person name="Woyke T."/>
        </authorList>
    </citation>
    <scope>NUCLEOTIDE SEQUENCE [LARGE SCALE GENOMIC DNA]</scope>
    <source>
        <strain evidence="8">DSM 14884 / JCM 11576 / T1</strain>
    </source>
</reference>
<dbReference type="OrthoDB" id="9776534at2"/>
<sequence>MGRLIRGLAGGGEFRVLAADTTDVVEEARQRHGLSPTATAALGRAMTGAVLLAFLLSKTPRERLTLRVDGDGPLGGIVVEAAPDGSVRGYVKNPQAEVPLRSDGKLNVGELVGAGELRVVRALPSGELYESSVPLVSGEIAEDIAHYLWQSEQIPSAVLLGVRVHGEGEVEVAGGMAVQVLPGADEADIQRLEQNLAGIKGFTPLLKAKGLEGAVAAVMDGLGFETLDLKPFGYAGSEVPVVFRCRCSRERAVEALVFFTPEEREDMIVQDGGAEVICHWCGEVYRITPEEIQGLRVEHEVRCPDCGEIWYRRRADGLELEIPGDTCRCGRRVERPEGPEPPQA</sequence>
<proteinExistence type="inferred from homology"/>
<dbReference type="KEGG" id="mhd:Marky_1341"/>
<gene>
    <name evidence="6" type="primary">hslO</name>
    <name evidence="7" type="ordered locus">Marky_1341</name>
</gene>
<dbReference type="SUPFAM" id="SSF118352">
    <property type="entry name" value="HSP33 redox switch-like"/>
    <property type="match status" value="1"/>
</dbReference>
<dbReference type="eggNOG" id="COG1281">
    <property type="taxonomic scope" value="Bacteria"/>
</dbReference>
<name>F2NLH9_MARHT</name>
<dbReference type="Gene3D" id="3.55.30.10">
    <property type="entry name" value="Hsp33 domain"/>
    <property type="match status" value="1"/>
</dbReference>
<dbReference type="InterPro" id="IPR016153">
    <property type="entry name" value="Heat_shock_Hsp33_N"/>
</dbReference>
<dbReference type="Proteomes" id="UP000007030">
    <property type="component" value="Chromosome"/>
</dbReference>
<dbReference type="STRING" id="869210.Marky_1341"/>
<dbReference type="GO" id="GO:0042026">
    <property type="term" value="P:protein refolding"/>
    <property type="evidence" value="ECO:0007669"/>
    <property type="project" value="TreeGrafter"/>
</dbReference>
<keyword evidence="8" id="KW-1185">Reference proteome</keyword>
<keyword evidence="3 6" id="KW-1015">Disulfide bond</keyword>
<dbReference type="PANTHER" id="PTHR30111">
    <property type="entry name" value="33 KDA CHAPERONIN"/>
    <property type="match status" value="1"/>
</dbReference>